<dbReference type="GO" id="GO:0008270">
    <property type="term" value="F:zinc ion binding"/>
    <property type="evidence" value="ECO:0007669"/>
    <property type="project" value="UniProtKB-KW"/>
</dbReference>
<evidence type="ECO:0000256" key="13">
    <source>
        <dbReference type="ARBA" id="ARBA00024209"/>
    </source>
</evidence>
<evidence type="ECO:0000256" key="9">
    <source>
        <dbReference type="ARBA" id="ARBA00022786"/>
    </source>
</evidence>
<comment type="similarity">
    <text evidence="13">Belongs to the RING-type zinc finger family. ATL subfamily.</text>
</comment>
<comment type="pathway">
    <text evidence="3">Protein modification; protein ubiquitination.</text>
</comment>
<comment type="caution">
    <text evidence="14">The sequence shown here is derived from an EMBL/GenBank/DDBJ whole genome shotgun (WGS) entry which is preliminary data.</text>
</comment>
<keyword evidence="8" id="KW-0863">Zinc-finger</keyword>
<reference evidence="14 15" key="1">
    <citation type="submission" date="2020-10" db="EMBL/GenBank/DDBJ databases">
        <title>Plant Genome Project.</title>
        <authorList>
            <person name="Zhang R.-G."/>
        </authorList>
    </citation>
    <scope>NUCLEOTIDE SEQUENCE [LARGE SCALE GENOMIC DNA]</scope>
    <source>
        <strain evidence="14">FAFU-HL-1</strain>
        <tissue evidence="14">Leaf</tissue>
    </source>
</reference>
<evidence type="ECO:0000256" key="4">
    <source>
        <dbReference type="ARBA" id="ARBA00012483"/>
    </source>
</evidence>
<keyword evidence="6" id="KW-0812">Transmembrane</keyword>
<keyword evidence="10" id="KW-0862">Zinc</keyword>
<keyword evidence="15" id="KW-1185">Reference proteome</keyword>
<proteinExistence type="inferred from homology"/>
<evidence type="ECO:0000313" key="14">
    <source>
        <dbReference type="EMBL" id="KAF9667374.1"/>
    </source>
</evidence>
<keyword evidence="5" id="KW-0808">Transferase</keyword>
<dbReference type="PANTHER" id="PTHR46279:SF9">
    <property type="entry name" value="OS01G0116300 PROTEIN"/>
    <property type="match status" value="1"/>
</dbReference>
<evidence type="ECO:0000256" key="5">
    <source>
        <dbReference type="ARBA" id="ARBA00022679"/>
    </source>
</evidence>
<dbReference type="OrthoDB" id="547665at2759"/>
<evidence type="ECO:0000256" key="10">
    <source>
        <dbReference type="ARBA" id="ARBA00022833"/>
    </source>
</evidence>
<evidence type="ECO:0000256" key="7">
    <source>
        <dbReference type="ARBA" id="ARBA00022723"/>
    </source>
</evidence>
<evidence type="ECO:0000256" key="11">
    <source>
        <dbReference type="ARBA" id="ARBA00022989"/>
    </source>
</evidence>
<dbReference type="Proteomes" id="UP000657918">
    <property type="component" value="Unassembled WGS sequence"/>
</dbReference>
<keyword evidence="12" id="KW-0472">Membrane</keyword>
<gene>
    <name evidence="14" type="ORF">SADUNF_Sadunf15G0016400</name>
</gene>
<keyword evidence="11" id="KW-1133">Transmembrane helix</keyword>
<dbReference type="PANTHER" id="PTHR46279">
    <property type="entry name" value="RING/U-BOX SUPERFAMILY PROTEIN"/>
    <property type="match status" value="1"/>
</dbReference>
<accession>A0A835JF46</accession>
<comment type="subcellular location">
    <subcellularLocation>
        <location evidence="2">Membrane</location>
        <topology evidence="2">Single-pass membrane protein</topology>
    </subcellularLocation>
</comment>
<name>A0A835JF46_9ROSI</name>
<evidence type="ECO:0000256" key="3">
    <source>
        <dbReference type="ARBA" id="ARBA00004906"/>
    </source>
</evidence>
<evidence type="ECO:0000256" key="12">
    <source>
        <dbReference type="ARBA" id="ARBA00023136"/>
    </source>
</evidence>
<keyword evidence="9" id="KW-0833">Ubl conjugation pathway</keyword>
<evidence type="ECO:0000256" key="1">
    <source>
        <dbReference type="ARBA" id="ARBA00000900"/>
    </source>
</evidence>
<dbReference type="AlphaFoldDB" id="A0A835JF46"/>
<evidence type="ECO:0000256" key="6">
    <source>
        <dbReference type="ARBA" id="ARBA00022692"/>
    </source>
</evidence>
<dbReference type="EC" id="2.3.2.27" evidence="4"/>
<organism evidence="14 15">
    <name type="scientific">Salix dunnii</name>
    <dbReference type="NCBI Taxonomy" id="1413687"/>
    <lineage>
        <taxon>Eukaryota</taxon>
        <taxon>Viridiplantae</taxon>
        <taxon>Streptophyta</taxon>
        <taxon>Embryophyta</taxon>
        <taxon>Tracheophyta</taxon>
        <taxon>Spermatophyta</taxon>
        <taxon>Magnoliopsida</taxon>
        <taxon>eudicotyledons</taxon>
        <taxon>Gunneridae</taxon>
        <taxon>Pentapetalae</taxon>
        <taxon>rosids</taxon>
        <taxon>fabids</taxon>
        <taxon>Malpighiales</taxon>
        <taxon>Salicaceae</taxon>
        <taxon>Saliceae</taxon>
        <taxon>Salix</taxon>
    </lineage>
</organism>
<protein>
    <recommendedName>
        <fullName evidence="4">RING-type E3 ubiquitin transferase</fullName>
        <ecNumber evidence="4">2.3.2.27</ecNumber>
    </recommendedName>
</protein>
<dbReference type="GO" id="GO:0016020">
    <property type="term" value="C:membrane"/>
    <property type="evidence" value="ECO:0007669"/>
    <property type="project" value="UniProtKB-SubCell"/>
</dbReference>
<evidence type="ECO:0000256" key="8">
    <source>
        <dbReference type="ARBA" id="ARBA00022771"/>
    </source>
</evidence>
<dbReference type="EMBL" id="JADGMS010000015">
    <property type="protein sequence ID" value="KAF9667374.1"/>
    <property type="molecule type" value="Genomic_DNA"/>
</dbReference>
<dbReference type="GO" id="GO:0061630">
    <property type="term" value="F:ubiquitin protein ligase activity"/>
    <property type="evidence" value="ECO:0007669"/>
    <property type="project" value="UniProtKB-EC"/>
</dbReference>
<sequence>MGLSDYSFFNCPSLKGDGYKHLDCLSGHGYIYAYTSDYSISYTDLTNCTKLYNISSVPSEIVYLENTLHLNWSTPDSGRCERQGKFCRRKNSSADIECYDKPKSKEEKYQITTDNVINYKY</sequence>
<keyword evidence="7" id="KW-0479">Metal-binding</keyword>
<dbReference type="InterPro" id="IPR046948">
    <property type="entry name" value="ATL20-22-like"/>
</dbReference>
<evidence type="ECO:0000313" key="15">
    <source>
        <dbReference type="Proteomes" id="UP000657918"/>
    </source>
</evidence>
<evidence type="ECO:0000256" key="2">
    <source>
        <dbReference type="ARBA" id="ARBA00004167"/>
    </source>
</evidence>
<comment type="catalytic activity">
    <reaction evidence="1">
        <text>S-ubiquitinyl-[E2 ubiquitin-conjugating enzyme]-L-cysteine + [acceptor protein]-L-lysine = [E2 ubiquitin-conjugating enzyme]-L-cysteine + N(6)-ubiquitinyl-[acceptor protein]-L-lysine.</text>
        <dbReference type="EC" id="2.3.2.27"/>
    </reaction>
</comment>